<dbReference type="SMART" id="SM00028">
    <property type="entry name" value="TPR"/>
    <property type="match status" value="4"/>
</dbReference>
<keyword evidence="2 3" id="KW-0802">TPR repeat</keyword>
<dbReference type="EMBL" id="LT934425">
    <property type="protein sequence ID" value="SOH04426.1"/>
    <property type="molecule type" value="Genomic_DNA"/>
</dbReference>
<dbReference type="Pfam" id="PF13424">
    <property type="entry name" value="TPR_12"/>
    <property type="match status" value="1"/>
</dbReference>
<reference evidence="5 8" key="5">
    <citation type="submission" date="2020-02" db="EMBL/GenBank/DDBJ databases">
        <title>Newly sequenced genome of strain CSTR1 showed variability in Candidatus Kuenenia stuttgartiensis genomes.</title>
        <authorList>
            <person name="Ding C."/>
            <person name="Adrian L."/>
        </authorList>
    </citation>
    <scope>NUCLEOTIDE SEQUENCE [LARGE SCALE GENOMIC DNA]</scope>
    <source>
        <strain evidence="5 8">CSTR1</strain>
    </source>
</reference>
<dbReference type="PROSITE" id="PS50293">
    <property type="entry name" value="TPR_REGION"/>
    <property type="match status" value="1"/>
</dbReference>
<sequence>MKVAYPILCSLFCFCSVLGCGKEDPKYANIGTLYAPANYAVKNAQTDTNKANPTRQNIGAKLKQMSKDEIFQFALACGNQGNYSEALAAYNEILENDTRYPRIYYYLGLLYRDMGLQDEAICAFQTDLAQNPGSPETHYNLGYAYQSKGLYSDATNEYKQSLHLIPANKTLQRANIHYNLGDVYFSSGAIDEAIDEYKKALGFKPEDKALQKKLVLAYRAKGLDKKGK</sequence>
<protein>
    <submittedName>
        <fullName evidence="4">Uncharacterized protein</fullName>
    </submittedName>
</protein>
<feature type="repeat" description="TPR" evidence="3">
    <location>
        <begin position="174"/>
        <end position="207"/>
    </location>
</feature>
<dbReference type="Proteomes" id="UP000501926">
    <property type="component" value="Chromosome"/>
</dbReference>
<dbReference type="RefSeq" id="WP_099325143.1">
    <property type="nucleotide sequence ID" value="NZ_CP049055.1"/>
</dbReference>
<keyword evidence="7" id="KW-1185">Reference proteome</keyword>
<dbReference type="PROSITE" id="PS50005">
    <property type="entry name" value="TPR"/>
    <property type="match status" value="3"/>
</dbReference>
<evidence type="ECO:0000313" key="7">
    <source>
        <dbReference type="Proteomes" id="UP000221734"/>
    </source>
</evidence>
<reference evidence="7" key="4">
    <citation type="submission" date="2017-10" db="EMBL/GenBank/DDBJ databases">
        <authorList>
            <person name="Frank J."/>
        </authorList>
    </citation>
    <scope>NUCLEOTIDE SEQUENCE [LARGE SCALE GENOMIC DNA]</scope>
</reference>
<dbReference type="PANTHER" id="PTHR45586">
    <property type="entry name" value="TPR REPEAT-CONTAINING PROTEIN PA4667"/>
    <property type="match status" value="1"/>
</dbReference>
<proteinExistence type="predicted"/>
<accession>Q1PY49</accession>
<reference evidence="4" key="1">
    <citation type="journal article" date="2006" name="Nature">
        <title>Deciphering the evolution and metabolism of an anammox bacterium from a community genome.</title>
        <authorList>
            <person name="Strous M."/>
            <person name="Pelletier E."/>
            <person name="Mangenot S."/>
            <person name="Rattei T."/>
            <person name="Lehner A."/>
            <person name="Taylor M.W."/>
            <person name="Horn M."/>
            <person name="Daims H."/>
            <person name="Bartol-Mavel D."/>
            <person name="Wincker P."/>
            <person name="Barbe V."/>
            <person name="Fonknechten N."/>
            <person name="Vallenet D."/>
            <person name="Segurens B."/>
            <person name="Schenowitz-Truong C."/>
            <person name="Medigue C."/>
            <person name="Collingro A."/>
            <person name="Snel B."/>
            <person name="Dutilh B.E."/>
            <person name="OpDenCamp H.J.M."/>
            <person name="vanDerDrift C."/>
            <person name="Cirpus I."/>
            <person name="vanDePas-Schoonen K.T."/>
            <person name="Harhangi H.R."/>
            <person name="vanNiftrik L."/>
            <person name="Schmid M."/>
            <person name="Keltjens J."/>
            <person name="vanDeVossenberg J."/>
            <person name="Kartal B."/>
            <person name="Meier H."/>
            <person name="Frishman D."/>
            <person name="Huynen M.A."/>
            <person name="Mewes H."/>
            <person name="Weissenbach J."/>
            <person name="Jetten M.S.M."/>
            <person name="Wagner M."/>
            <person name="LePaslier D."/>
        </authorList>
    </citation>
    <scope>NUCLEOTIDE SEQUENCE</scope>
</reference>
<keyword evidence="1" id="KW-0677">Repeat</keyword>
<dbReference type="AlphaFoldDB" id="Q1PY49"/>
<dbReference type="InterPro" id="IPR011990">
    <property type="entry name" value="TPR-like_helical_dom_sf"/>
</dbReference>
<dbReference type="KEGG" id="kst:KSMBR1_1928"/>
<reference evidence="4" key="2">
    <citation type="submission" date="2006-01" db="EMBL/GenBank/DDBJ databases">
        <authorList>
            <person name="Genoscope"/>
        </authorList>
    </citation>
    <scope>NUCLEOTIDE SEQUENCE</scope>
</reference>
<evidence type="ECO:0000313" key="4">
    <source>
        <dbReference type="EMBL" id="CAJ72953.1"/>
    </source>
</evidence>
<dbReference type="PROSITE" id="PS51257">
    <property type="entry name" value="PROKAR_LIPOPROTEIN"/>
    <property type="match status" value="1"/>
</dbReference>
<evidence type="ECO:0000256" key="1">
    <source>
        <dbReference type="ARBA" id="ARBA00022737"/>
    </source>
</evidence>
<feature type="repeat" description="TPR" evidence="3">
    <location>
        <begin position="101"/>
        <end position="134"/>
    </location>
</feature>
<dbReference type="InterPro" id="IPR051012">
    <property type="entry name" value="CellSynth/LPSAsmb/PSIAsmb"/>
</dbReference>
<organism evidence="4">
    <name type="scientific">Kuenenia stuttgartiensis</name>
    <dbReference type="NCBI Taxonomy" id="174633"/>
    <lineage>
        <taxon>Bacteria</taxon>
        <taxon>Pseudomonadati</taxon>
        <taxon>Planctomycetota</taxon>
        <taxon>Candidatus Brocadiia</taxon>
        <taxon>Candidatus Brocadiales</taxon>
        <taxon>Candidatus Brocadiaceae</taxon>
        <taxon>Candidatus Kuenenia</taxon>
    </lineage>
</organism>
<feature type="repeat" description="TPR" evidence="3">
    <location>
        <begin position="135"/>
        <end position="168"/>
    </location>
</feature>
<name>Q1PY49_KUEST</name>
<evidence type="ECO:0000313" key="8">
    <source>
        <dbReference type="Proteomes" id="UP000501926"/>
    </source>
</evidence>
<dbReference type="Proteomes" id="UP000221734">
    <property type="component" value="Chromosome Kuenenia_stuttgartiensis_MBR1"/>
</dbReference>
<evidence type="ECO:0000313" key="5">
    <source>
        <dbReference type="EMBL" id="QII09657.1"/>
    </source>
</evidence>
<evidence type="ECO:0000256" key="3">
    <source>
        <dbReference type="PROSITE-ProRule" id="PRU00339"/>
    </source>
</evidence>
<dbReference type="EMBL" id="CP049055">
    <property type="protein sequence ID" value="QII09657.1"/>
    <property type="molecule type" value="Genomic_DNA"/>
</dbReference>
<dbReference type="Pfam" id="PF13432">
    <property type="entry name" value="TPR_16"/>
    <property type="match status" value="1"/>
</dbReference>
<dbReference type="Gene3D" id="1.25.40.10">
    <property type="entry name" value="Tetratricopeptide repeat domain"/>
    <property type="match status" value="2"/>
</dbReference>
<evidence type="ECO:0000256" key="2">
    <source>
        <dbReference type="ARBA" id="ARBA00022803"/>
    </source>
</evidence>
<evidence type="ECO:0000313" key="6">
    <source>
        <dbReference type="EMBL" id="SOH04426.1"/>
    </source>
</evidence>
<gene>
    <name evidence="5" type="ORF">KsCSTR_02780</name>
    <name evidence="6" type="ORF">KSMBR1_1928</name>
    <name evidence="4" type="ORF">kustd2208</name>
</gene>
<dbReference type="EMBL" id="CT573072">
    <property type="protein sequence ID" value="CAJ72953.1"/>
    <property type="molecule type" value="Genomic_DNA"/>
</dbReference>
<dbReference type="SUPFAM" id="SSF48452">
    <property type="entry name" value="TPR-like"/>
    <property type="match status" value="1"/>
</dbReference>
<dbReference type="InterPro" id="IPR019734">
    <property type="entry name" value="TPR_rpt"/>
</dbReference>
<dbReference type="OrthoDB" id="264430at2"/>
<reference evidence="6" key="3">
    <citation type="submission" date="2017-10" db="EMBL/GenBank/DDBJ databases">
        <authorList>
            <person name="Banno H."/>
            <person name="Chua N.-H."/>
        </authorList>
    </citation>
    <scope>NUCLEOTIDE SEQUENCE [LARGE SCALE GENOMIC DNA]</scope>
    <source>
        <strain evidence="6">Kuenenia_mbr1_ru-nijmegen</strain>
    </source>
</reference>
<dbReference type="PANTHER" id="PTHR45586:SF1">
    <property type="entry name" value="LIPOPOLYSACCHARIDE ASSEMBLY PROTEIN B"/>
    <property type="match status" value="1"/>
</dbReference>